<dbReference type="Proteomes" id="UP000224362">
    <property type="component" value="Segment"/>
</dbReference>
<proteinExistence type="predicted"/>
<organism evidence="2 3">
    <name type="scientific">Serratia phage 2050H1</name>
    <dbReference type="NCBI Taxonomy" id="2024250"/>
    <lineage>
        <taxon>Viruses</taxon>
        <taxon>Duplodnaviria</taxon>
        <taxon>Heunggongvirae</taxon>
        <taxon>Uroviricota</taxon>
        <taxon>Caudoviricetes</taxon>
        <taxon>Pantevenvirales</taxon>
        <taxon>Ackermannviridae</taxon>
        <taxon>Miltonvirus</taxon>
        <taxon>Miltonvirus MAM1</taxon>
    </lineage>
</organism>
<name>A0A249Y2H4_9CAUD</name>
<dbReference type="InterPro" id="IPR025475">
    <property type="entry name" value="DUF4326"/>
</dbReference>
<gene>
    <name evidence="2" type="ORF">2050H1_122</name>
</gene>
<sequence length="104" mass="11867">MKIVHCKKSPYDVYIGRPSKWGNPFTVADWGHGVAIAKYKSYVLEKLRSGEWTEDELVNELGGKTLGCWCHPKPCHGDVLKDVVNGIIFYKRLGMSYTKQIHKN</sequence>
<accession>A0A249Y2H4</accession>
<reference evidence="2 3" key="1">
    <citation type="submission" date="2017-06" db="EMBL/GenBank/DDBJ databases">
        <authorList>
            <person name="Kim H.J."/>
            <person name="Triplett B.A."/>
        </authorList>
    </citation>
    <scope>NUCLEOTIDE SEQUENCE [LARGE SCALE GENOMIC DNA]</scope>
</reference>
<evidence type="ECO:0000313" key="2">
    <source>
        <dbReference type="EMBL" id="ASZ78888.1"/>
    </source>
</evidence>
<feature type="domain" description="DUF4326" evidence="1">
    <location>
        <begin position="3"/>
        <end position="81"/>
    </location>
</feature>
<dbReference type="EMBL" id="MF285619">
    <property type="protein sequence ID" value="ASZ78888.1"/>
    <property type="molecule type" value="Genomic_DNA"/>
</dbReference>
<dbReference type="Pfam" id="PF14216">
    <property type="entry name" value="DUF4326"/>
    <property type="match status" value="1"/>
</dbReference>
<evidence type="ECO:0000313" key="3">
    <source>
        <dbReference type="Proteomes" id="UP000224362"/>
    </source>
</evidence>
<evidence type="ECO:0000259" key="1">
    <source>
        <dbReference type="Pfam" id="PF14216"/>
    </source>
</evidence>
<protein>
    <recommendedName>
        <fullName evidence="1">DUF4326 domain-containing protein</fullName>
    </recommendedName>
</protein>